<feature type="region of interest" description="Disordered" evidence="4">
    <location>
        <begin position="1"/>
        <end position="38"/>
    </location>
</feature>
<reference evidence="6" key="1">
    <citation type="journal article" date="2015" name="Genome Announc.">
        <title>Genome sequence of the AIDS-associated pathogen Penicillium marneffei (ATCC18224) and its near taxonomic relative Talaromyces stipitatus (ATCC10500).</title>
        <authorList>
            <person name="Nierman W.C."/>
            <person name="Fedorova-Abrams N.D."/>
            <person name="Andrianopoulos A."/>
        </authorList>
    </citation>
    <scope>NUCLEOTIDE SEQUENCE [LARGE SCALE GENOMIC DNA]</scope>
    <source>
        <strain evidence="6">ATCC 10500 / CBS 375.48 / QM 6759 / NRRL 1006</strain>
    </source>
</reference>
<sequence length="258" mass="28876">MKTYKANPLALQPDGKKEKKRQKCPLKSTNRQTDSSSSRHLLLDAIQPYLHERVGLSSAGTTAKSSKSIFYSTWKSPSLMNVSGPPVLRQFKTWLADRRKYFDSLSTHSPEQNMQLRLLKSSSESITIDTRGLTQRFRPTLVILHDELEARPGQIKIRREGPQQASVRGHKGLISIMESLRGAGLLSSSSSASKKSMAILRIGVGIGRPESRERNAVADYVLSNMGVQEMQALREAVPEVVEVLVQEMYRRDDDEIAI</sequence>
<accession>B8MDM9</accession>
<dbReference type="PhylomeDB" id="B8MDM9"/>
<evidence type="ECO:0000256" key="3">
    <source>
        <dbReference type="ARBA" id="ARBA00022884"/>
    </source>
</evidence>
<dbReference type="InterPro" id="IPR001328">
    <property type="entry name" value="Pept_tRNA_hydro"/>
</dbReference>
<dbReference type="HOGENOM" id="CLU_062456_2_0_1"/>
<dbReference type="InParanoid" id="B8MDM9"/>
<dbReference type="Pfam" id="PF01195">
    <property type="entry name" value="Pept_tRNA_hydro"/>
    <property type="match status" value="1"/>
</dbReference>
<keyword evidence="3" id="KW-0694">RNA-binding</keyword>
<proteinExistence type="predicted"/>
<dbReference type="SUPFAM" id="SSF53178">
    <property type="entry name" value="Peptidyl-tRNA hydrolase-like"/>
    <property type="match status" value="1"/>
</dbReference>
<evidence type="ECO:0000256" key="4">
    <source>
        <dbReference type="SAM" id="MobiDB-lite"/>
    </source>
</evidence>
<keyword evidence="6" id="KW-1185">Reference proteome</keyword>
<keyword evidence="2 5" id="KW-0378">Hydrolase</keyword>
<dbReference type="AlphaFoldDB" id="B8MDM9"/>
<keyword evidence="1" id="KW-0820">tRNA-binding</keyword>
<feature type="compositionally biased region" description="Polar residues" evidence="4">
    <location>
        <begin position="27"/>
        <end position="38"/>
    </location>
</feature>
<dbReference type="VEuPathDB" id="FungiDB:TSTA_120120"/>
<evidence type="ECO:0000313" key="5">
    <source>
        <dbReference type="EMBL" id="EED18258.1"/>
    </source>
</evidence>
<evidence type="ECO:0000313" key="6">
    <source>
        <dbReference type="Proteomes" id="UP000001745"/>
    </source>
</evidence>
<dbReference type="Gene3D" id="3.40.50.1470">
    <property type="entry name" value="Peptidyl-tRNA hydrolase"/>
    <property type="match status" value="1"/>
</dbReference>
<protein>
    <submittedName>
        <fullName evidence="5">Peptidyl-tRNA hydrolase, putative</fullName>
    </submittedName>
</protein>
<dbReference type="GeneID" id="8105286"/>
<dbReference type="GO" id="GO:0000049">
    <property type="term" value="F:tRNA binding"/>
    <property type="evidence" value="ECO:0007669"/>
    <property type="project" value="UniProtKB-KW"/>
</dbReference>
<dbReference type="OrthoDB" id="1711136at2759"/>
<dbReference type="PANTHER" id="PTHR17224:SF1">
    <property type="entry name" value="PEPTIDYL-TRNA HYDROLASE"/>
    <property type="match status" value="1"/>
</dbReference>
<dbReference type="PANTHER" id="PTHR17224">
    <property type="entry name" value="PEPTIDYL-TRNA HYDROLASE"/>
    <property type="match status" value="1"/>
</dbReference>
<name>B8MDM9_TALSN</name>
<evidence type="ECO:0000256" key="2">
    <source>
        <dbReference type="ARBA" id="ARBA00022801"/>
    </source>
</evidence>
<dbReference type="InterPro" id="IPR036416">
    <property type="entry name" value="Pept_tRNA_hydro_sf"/>
</dbReference>
<organism evidence="5 6">
    <name type="scientific">Talaromyces stipitatus (strain ATCC 10500 / CBS 375.48 / QM 6759 / NRRL 1006)</name>
    <name type="common">Penicillium stipitatum</name>
    <dbReference type="NCBI Taxonomy" id="441959"/>
    <lineage>
        <taxon>Eukaryota</taxon>
        <taxon>Fungi</taxon>
        <taxon>Dikarya</taxon>
        <taxon>Ascomycota</taxon>
        <taxon>Pezizomycotina</taxon>
        <taxon>Eurotiomycetes</taxon>
        <taxon>Eurotiomycetidae</taxon>
        <taxon>Eurotiales</taxon>
        <taxon>Trichocomaceae</taxon>
        <taxon>Talaromyces</taxon>
        <taxon>Talaromyces sect. Talaromyces</taxon>
    </lineage>
</organism>
<dbReference type="RefSeq" id="XP_002482250.1">
    <property type="nucleotide sequence ID" value="XM_002482205.1"/>
</dbReference>
<dbReference type="eggNOG" id="KOG2255">
    <property type="taxonomic scope" value="Eukaryota"/>
</dbReference>
<dbReference type="EMBL" id="EQ962655">
    <property type="protein sequence ID" value="EED18258.1"/>
    <property type="molecule type" value="Genomic_DNA"/>
</dbReference>
<dbReference type="OMA" id="PSYMNES"/>
<dbReference type="GO" id="GO:0004045">
    <property type="term" value="F:peptidyl-tRNA hydrolase activity"/>
    <property type="evidence" value="ECO:0007669"/>
    <property type="project" value="InterPro"/>
</dbReference>
<gene>
    <name evidence="5" type="ORF">TSTA_120120</name>
</gene>
<evidence type="ECO:0000256" key="1">
    <source>
        <dbReference type="ARBA" id="ARBA00022555"/>
    </source>
</evidence>
<dbReference type="Proteomes" id="UP000001745">
    <property type="component" value="Unassembled WGS sequence"/>
</dbReference>
<dbReference type="STRING" id="441959.B8MDM9"/>